<keyword evidence="2" id="KW-0472">Membrane</keyword>
<dbReference type="RefSeq" id="WP_072550526.1">
    <property type="nucleotide sequence ID" value="NZ_CP021659.1"/>
</dbReference>
<dbReference type="EMBL" id="CP021659">
    <property type="protein sequence ID" value="AWK15070.1"/>
    <property type="molecule type" value="Genomic_DNA"/>
</dbReference>
<feature type="transmembrane region" description="Helical" evidence="2">
    <location>
        <begin position="153"/>
        <end position="176"/>
    </location>
</feature>
<evidence type="ECO:0000313" key="3">
    <source>
        <dbReference type="EMBL" id="AWK15070.1"/>
    </source>
</evidence>
<reference evidence="3 4" key="1">
    <citation type="submission" date="2017-05" db="EMBL/GenBank/DDBJ databases">
        <title>Genome sequence of Candidatus Fukatsuia symbiotica and Candidatus Hamiltonella defensa from Acyrthosiphon pisum strain 5D.</title>
        <authorList>
            <person name="Patel V.A."/>
            <person name="Chevignon G."/>
            <person name="Russell J.A."/>
            <person name="Oliver K.M."/>
        </authorList>
    </citation>
    <scope>NUCLEOTIDE SEQUENCE [LARGE SCALE GENOMIC DNA]</scope>
    <source>
        <strain evidence="3 4">5D</strain>
    </source>
</reference>
<protein>
    <submittedName>
        <fullName evidence="3">Uncharacterized protein</fullName>
    </submittedName>
</protein>
<dbReference type="Proteomes" id="UP000261875">
    <property type="component" value="Chromosome"/>
</dbReference>
<keyword evidence="4" id="KW-1185">Reference proteome</keyword>
<feature type="transmembrane region" description="Helical" evidence="2">
    <location>
        <begin position="129"/>
        <end position="147"/>
    </location>
</feature>
<gene>
    <name evidence="3" type="ORF">CCS41_12260</name>
</gene>
<evidence type="ECO:0000256" key="2">
    <source>
        <dbReference type="SAM" id="Phobius"/>
    </source>
</evidence>
<accession>A0A2U8I7D0</accession>
<evidence type="ECO:0000256" key="1">
    <source>
        <dbReference type="SAM" id="MobiDB-lite"/>
    </source>
</evidence>
<name>A0A2U8I7D0_9GAMM</name>
<organism evidence="3 4">
    <name type="scientific">Candidatus Fukatsuia symbiotica</name>
    <dbReference type="NCBI Taxonomy" id="1878942"/>
    <lineage>
        <taxon>Bacteria</taxon>
        <taxon>Pseudomonadati</taxon>
        <taxon>Pseudomonadota</taxon>
        <taxon>Gammaproteobacteria</taxon>
        <taxon>Enterobacterales</taxon>
        <taxon>Yersiniaceae</taxon>
        <taxon>Candidatus Fukatsuia</taxon>
    </lineage>
</organism>
<sequence length="181" mass="19094">MGGCLGTARSGSRVPVENLSSAPPQEHQRRAVVGLGNTHHEPNRVSPSNEMRGSVTRGVGSNPPPDVNVSAPNTPQRLLSTEPPIEASDEGVAPAVYTPLSGNTTPKETTWMERLGSKMRSFGTWIKKNPLVAVSGAIGLAWGAVAFTFALPVVAIVLTVTLPILCGGGAYVYHWLDRDDS</sequence>
<keyword evidence="2" id="KW-0812">Transmembrane</keyword>
<evidence type="ECO:0000313" key="4">
    <source>
        <dbReference type="Proteomes" id="UP000261875"/>
    </source>
</evidence>
<dbReference type="KEGG" id="fsm:CCS41_12260"/>
<dbReference type="AlphaFoldDB" id="A0A2U8I7D0"/>
<feature type="region of interest" description="Disordered" evidence="1">
    <location>
        <begin position="1"/>
        <end position="77"/>
    </location>
</feature>
<proteinExistence type="predicted"/>
<keyword evidence="2" id="KW-1133">Transmembrane helix</keyword>